<dbReference type="AlphaFoldDB" id="A0A075WDB1"/>
<evidence type="ECO:0000313" key="3">
    <source>
        <dbReference type="Proteomes" id="UP000028501"/>
    </source>
</evidence>
<dbReference type="RefSeq" id="WP_010878264.1">
    <property type="nucleotide sequence ID" value="NZ_CP006577.1"/>
</dbReference>
<organism evidence="2 3">
    <name type="scientific">Archaeoglobus fulgidus DSM 8774</name>
    <dbReference type="NCBI Taxonomy" id="1344584"/>
    <lineage>
        <taxon>Archaea</taxon>
        <taxon>Methanobacteriati</taxon>
        <taxon>Methanobacteriota</taxon>
        <taxon>Archaeoglobi</taxon>
        <taxon>Archaeoglobales</taxon>
        <taxon>Archaeoglobaceae</taxon>
        <taxon>Archaeoglobus</taxon>
    </lineage>
</organism>
<accession>A0A075WDB1</accession>
<evidence type="ECO:0000256" key="1">
    <source>
        <dbReference type="SAM" id="Phobius"/>
    </source>
</evidence>
<dbReference type="EMBL" id="CP006577">
    <property type="protein sequence ID" value="AIG97637.1"/>
    <property type="molecule type" value="Genomic_DNA"/>
</dbReference>
<dbReference type="GeneID" id="24794359"/>
<protein>
    <submittedName>
        <fullName evidence="2">Uncharacterized protein</fullName>
    </submittedName>
</protein>
<reference evidence="2 3" key="1">
    <citation type="submission" date="2013-07" db="EMBL/GenBank/DDBJ databases">
        <title>Genome of Archaeoglobus fulgidus.</title>
        <authorList>
            <person name="Fiebig A."/>
            <person name="Birkeland N.-K."/>
        </authorList>
    </citation>
    <scope>NUCLEOTIDE SEQUENCE [LARGE SCALE GENOMIC DNA]</scope>
    <source>
        <strain evidence="2 3">DSM 8774</strain>
    </source>
</reference>
<dbReference type="HOGENOM" id="CLU_2230236_0_0_2"/>
<dbReference type="SMR" id="A0A075WDB1"/>
<keyword evidence="1" id="KW-0812">Transmembrane</keyword>
<dbReference type="KEGG" id="afg:AFULGI_00008420"/>
<proteinExistence type="predicted"/>
<keyword evidence="1" id="KW-1133">Transmembrane helix</keyword>
<dbReference type="Proteomes" id="UP000028501">
    <property type="component" value="Chromosome"/>
</dbReference>
<keyword evidence="1" id="KW-0472">Membrane</keyword>
<name>A0A075WDB1_ARCFL</name>
<evidence type="ECO:0000313" key="2">
    <source>
        <dbReference type="EMBL" id="AIG97637.1"/>
    </source>
</evidence>
<gene>
    <name evidence="2" type="ORF">AFULGI_00008420</name>
</gene>
<feature type="transmembrane region" description="Helical" evidence="1">
    <location>
        <begin position="12"/>
        <end position="31"/>
    </location>
</feature>
<sequence length="105" mass="11721">MENIMDEKGQMILLFAFVVVIVVLTLSYVYAQNIIAGVESSRAMLAFPKEEIRNLEEIQKNFGGDSEVNSQIQTLCAKNGWVCYVGVDKVEFKNVEVDYCAGSDC</sequence>